<evidence type="ECO:0000256" key="2">
    <source>
        <dbReference type="ARBA" id="ARBA00022692"/>
    </source>
</evidence>
<dbReference type="OrthoDB" id="5525680at2759"/>
<keyword evidence="8" id="KW-1185">Reference proteome</keyword>
<keyword evidence="4 5" id="KW-0472">Membrane</keyword>
<feature type="domain" description="DUF202" evidence="6">
    <location>
        <begin position="114"/>
        <end position="185"/>
    </location>
</feature>
<accession>A0A423XJT4</accession>
<organism evidence="7 8">
    <name type="scientific">Cytospora leucostoma</name>
    <dbReference type="NCBI Taxonomy" id="1230097"/>
    <lineage>
        <taxon>Eukaryota</taxon>
        <taxon>Fungi</taxon>
        <taxon>Dikarya</taxon>
        <taxon>Ascomycota</taxon>
        <taxon>Pezizomycotina</taxon>
        <taxon>Sordariomycetes</taxon>
        <taxon>Sordariomycetidae</taxon>
        <taxon>Diaporthales</taxon>
        <taxon>Cytosporaceae</taxon>
        <taxon>Cytospora</taxon>
    </lineage>
</organism>
<name>A0A423XJT4_9PEZI</name>
<dbReference type="GO" id="GO:0012505">
    <property type="term" value="C:endomembrane system"/>
    <property type="evidence" value="ECO:0007669"/>
    <property type="project" value="UniProtKB-SubCell"/>
</dbReference>
<comment type="caution">
    <text evidence="7">The sequence shown here is derived from an EMBL/GenBank/DDBJ whole genome shotgun (WGS) entry which is preliminary data.</text>
</comment>
<evidence type="ECO:0000313" key="8">
    <source>
        <dbReference type="Proteomes" id="UP000285146"/>
    </source>
</evidence>
<feature type="transmembrane region" description="Helical" evidence="5">
    <location>
        <begin position="202"/>
        <end position="221"/>
    </location>
</feature>
<gene>
    <name evidence="7" type="ORF">VPNG_01677</name>
</gene>
<keyword evidence="2 5" id="KW-0812">Transmembrane</keyword>
<feature type="transmembrane region" description="Helical" evidence="5">
    <location>
        <begin position="129"/>
        <end position="146"/>
    </location>
</feature>
<evidence type="ECO:0000259" key="6">
    <source>
        <dbReference type="Pfam" id="PF02656"/>
    </source>
</evidence>
<dbReference type="InterPro" id="IPR003807">
    <property type="entry name" value="DUF202"/>
</dbReference>
<comment type="subcellular location">
    <subcellularLocation>
        <location evidence="1">Endomembrane system</location>
        <topology evidence="1">Multi-pass membrane protein</topology>
    </subcellularLocation>
</comment>
<evidence type="ECO:0000313" key="7">
    <source>
        <dbReference type="EMBL" id="ROW16583.1"/>
    </source>
</evidence>
<dbReference type="EMBL" id="LKEB01000004">
    <property type="protein sequence ID" value="ROW16583.1"/>
    <property type="molecule type" value="Genomic_DNA"/>
</dbReference>
<keyword evidence="3 5" id="KW-1133">Transmembrane helix</keyword>
<dbReference type="PANTHER" id="PTHR34187">
    <property type="entry name" value="FGR18P"/>
    <property type="match status" value="1"/>
</dbReference>
<dbReference type="PANTHER" id="PTHR34187:SF3">
    <property type="entry name" value="DUF DOMAIN PROTEIN (AFU_ORTHOLOGUE AFUA_6G11150)"/>
    <property type="match status" value="1"/>
</dbReference>
<protein>
    <recommendedName>
        <fullName evidence="6">DUF202 domain-containing protein</fullName>
    </recommendedName>
</protein>
<evidence type="ECO:0000256" key="4">
    <source>
        <dbReference type="ARBA" id="ARBA00023136"/>
    </source>
</evidence>
<dbReference type="AlphaFoldDB" id="A0A423XJT4"/>
<proteinExistence type="predicted"/>
<dbReference type="InterPro" id="IPR052053">
    <property type="entry name" value="IM_YidH-like"/>
</dbReference>
<reference evidence="7 8" key="1">
    <citation type="submission" date="2015-09" db="EMBL/GenBank/DDBJ databases">
        <title>Host preference determinants of Valsa canker pathogens revealed by comparative genomics.</title>
        <authorList>
            <person name="Yin Z."/>
            <person name="Huang L."/>
        </authorList>
    </citation>
    <scope>NUCLEOTIDE SEQUENCE [LARGE SCALE GENOMIC DNA]</scope>
    <source>
        <strain evidence="7 8">SXYLt</strain>
    </source>
</reference>
<dbReference type="Pfam" id="PF02656">
    <property type="entry name" value="DUF202"/>
    <property type="match status" value="1"/>
</dbReference>
<dbReference type="Proteomes" id="UP000285146">
    <property type="component" value="Unassembled WGS sequence"/>
</dbReference>
<sequence length="233" mass="25662">MSTPGIRDEEDGTLCGVSCCAPVRALTRPVEVEDPFTAGYQYVKRPSHSPPPPTTFGSYTHTYTYTQSDFHAYDDEEDEGHPSLTPNISGNEDAFFVWPFFGPLLFENTTSDARDNCANERTFLSYLRLSVYMAIVSVAIVLSFHLKTQPSPAELRMAKPLGVIFWVLSVACLFVGLGNYIQTVNKYSRKAAIVQSGIKTQLTMGIVSLAIIATCVTLLVVNRTSENLDSVSK</sequence>
<evidence type="ECO:0000256" key="1">
    <source>
        <dbReference type="ARBA" id="ARBA00004127"/>
    </source>
</evidence>
<evidence type="ECO:0000256" key="5">
    <source>
        <dbReference type="SAM" id="Phobius"/>
    </source>
</evidence>
<evidence type="ECO:0000256" key="3">
    <source>
        <dbReference type="ARBA" id="ARBA00022989"/>
    </source>
</evidence>
<dbReference type="InParanoid" id="A0A423XJT4"/>
<feature type="transmembrane region" description="Helical" evidence="5">
    <location>
        <begin position="161"/>
        <end position="181"/>
    </location>
</feature>